<feature type="compositionally biased region" description="Gly residues" evidence="5">
    <location>
        <begin position="1513"/>
        <end position="1524"/>
    </location>
</feature>
<feature type="compositionally biased region" description="Low complexity" evidence="5">
    <location>
        <begin position="1399"/>
        <end position="1414"/>
    </location>
</feature>
<evidence type="ECO:0000256" key="3">
    <source>
        <dbReference type="ARBA" id="ARBA00022490"/>
    </source>
</evidence>
<feature type="compositionally biased region" description="Pro residues" evidence="5">
    <location>
        <begin position="1529"/>
        <end position="1551"/>
    </location>
</feature>
<protein>
    <submittedName>
        <fullName evidence="9">Regulator of G protein signaling 12b</fullName>
    </submittedName>
</protein>
<dbReference type="InterPro" id="IPR037880">
    <property type="entry name" value="RGS12_RGS"/>
</dbReference>
<dbReference type="PROSITE" id="PS50877">
    <property type="entry name" value="GOLOCO"/>
    <property type="match status" value="1"/>
</dbReference>
<keyword evidence="3" id="KW-0963">Cytoplasm</keyword>
<dbReference type="PANTHER" id="PTHR45945:SF1">
    <property type="entry name" value="REGULATOR OF G-PROTEIN SIGNALING 12"/>
    <property type="match status" value="1"/>
</dbReference>
<dbReference type="GO" id="GO:0005737">
    <property type="term" value="C:cytoplasm"/>
    <property type="evidence" value="ECO:0007669"/>
    <property type="project" value="UniProtKB-SubCell"/>
</dbReference>
<dbReference type="Gene3D" id="1.10.167.10">
    <property type="entry name" value="Regulator of G-protein Signalling 4, domain 2"/>
    <property type="match status" value="1"/>
</dbReference>
<feature type="compositionally biased region" description="Gly residues" evidence="5">
    <location>
        <begin position="1382"/>
        <end position="1398"/>
    </location>
</feature>
<feature type="region of interest" description="Disordered" evidence="5">
    <location>
        <begin position="486"/>
        <end position="509"/>
    </location>
</feature>
<dbReference type="SUPFAM" id="SSF50156">
    <property type="entry name" value="PDZ domain-like"/>
    <property type="match status" value="1"/>
</dbReference>
<dbReference type="Pfam" id="PF16613">
    <property type="entry name" value="RGS12_us1"/>
    <property type="match status" value="1"/>
</dbReference>
<dbReference type="PROSITE" id="PS50898">
    <property type="entry name" value="RBD"/>
    <property type="match status" value="2"/>
</dbReference>
<dbReference type="FunFam" id="1.10.167.10:FF:000001">
    <property type="entry name" value="Putative regulator of g-protein signaling 12"/>
    <property type="match status" value="1"/>
</dbReference>
<dbReference type="GO" id="GO:0005886">
    <property type="term" value="C:plasma membrane"/>
    <property type="evidence" value="ECO:0007669"/>
    <property type="project" value="TreeGrafter"/>
</dbReference>
<feature type="domain" description="RBD" evidence="8">
    <location>
        <begin position="1167"/>
        <end position="1237"/>
    </location>
</feature>
<dbReference type="Gene3D" id="3.10.20.90">
    <property type="entry name" value="Phosphatidylinositol 3-kinase Catalytic Subunit, Chain A, domain 1"/>
    <property type="match status" value="2"/>
</dbReference>
<keyword evidence="10" id="KW-1185">Reference proteome</keyword>
<evidence type="ECO:0000313" key="9">
    <source>
        <dbReference type="Ensembl" id="ENSTRUP00000062449.1"/>
    </source>
</evidence>
<evidence type="ECO:0000256" key="2">
    <source>
        <dbReference type="ARBA" id="ARBA00022468"/>
    </source>
</evidence>
<evidence type="ECO:0000256" key="5">
    <source>
        <dbReference type="SAM" id="MobiDB-lite"/>
    </source>
</evidence>
<evidence type="ECO:0000256" key="4">
    <source>
        <dbReference type="ARBA" id="ARBA00022737"/>
    </source>
</evidence>
<feature type="region of interest" description="Disordered" evidence="5">
    <location>
        <begin position="522"/>
        <end position="568"/>
    </location>
</feature>
<dbReference type="SMART" id="SM00390">
    <property type="entry name" value="GoLoco"/>
    <property type="match status" value="1"/>
</dbReference>
<dbReference type="SUPFAM" id="SSF48097">
    <property type="entry name" value="Regulator of G-protein signaling, RGS"/>
    <property type="match status" value="1"/>
</dbReference>
<dbReference type="SMART" id="SM00462">
    <property type="entry name" value="PTB"/>
    <property type="match status" value="1"/>
</dbReference>
<feature type="region of interest" description="Disordered" evidence="5">
    <location>
        <begin position="1"/>
        <end position="28"/>
    </location>
</feature>
<evidence type="ECO:0000259" key="7">
    <source>
        <dbReference type="PROSITE" id="PS50132"/>
    </source>
</evidence>
<dbReference type="SMART" id="SM00315">
    <property type="entry name" value="RGS"/>
    <property type="match status" value="1"/>
</dbReference>
<dbReference type="SMART" id="SM00455">
    <property type="entry name" value="RBD"/>
    <property type="match status" value="2"/>
</dbReference>
<feature type="region of interest" description="Disordered" evidence="5">
    <location>
        <begin position="153"/>
        <end position="175"/>
    </location>
</feature>
<feature type="domain" description="RGS" evidence="7">
    <location>
        <begin position="838"/>
        <end position="955"/>
    </location>
</feature>
<name>A0A674MN86_TAKRU</name>
<dbReference type="InterPro" id="IPR044926">
    <property type="entry name" value="RGS_subdomain_2"/>
</dbReference>
<dbReference type="Gene3D" id="2.30.29.30">
    <property type="entry name" value="Pleckstrin-homology domain (PH domain)/Phosphotyrosine-binding domain (PTB)"/>
    <property type="match status" value="1"/>
</dbReference>
<dbReference type="SUPFAM" id="SSF54236">
    <property type="entry name" value="Ubiquitin-like"/>
    <property type="match status" value="2"/>
</dbReference>
<organism evidence="9 10">
    <name type="scientific">Takifugu rubripes</name>
    <name type="common">Japanese pufferfish</name>
    <name type="synonym">Fugu rubripes</name>
    <dbReference type="NCBI Taxonomy" id="31033"/>
    <lineage>
        <taxon>Eukaryota</taxon>
        <taxon>Metazoa</taxon>
        <taxon>Chordata</taxon>
        <taxon>Craniata</taxon>
        <taxon>Vertebrata</taxon>
        <taxon>Euteleostomi</taxon>
        <taxon>Actinopterygii</taxon>
        <taxon>Neopterygii</taxon>
        <taxon>Teleostei</taxon>
        <taxon>Neoteleostei</taxon>
        <taxon>Acanthomorphata</taxon>
        <taxon>Eupercaria</taxon>
        <taxon>Tetraodontiformes</taxon>
        <taxon>Tetradontoidea</taxon>
        <taxon>Tetraodontidae</taxon>
        <taxon>Takifugu</taxon>
    </lineage>
</organism>
<dbReference type="InterPro" id="IPR001478">
    <property type="entry name" value="PDZ"/>
</dbReference>
<gene>
    <name evidence="9" type="primary">rgs12b</name>
</gene>
<evidence type="ECO:0000256" key="1">
    <source>
        <dbReference type="ARBA" id="ARBA00004496"/>
    </source>
</evidence>
<dbReference type="GO" id="GO:0005634">
    <property type="term" value="C:nucleus"/>
    <property type="evidence" value="ECO:0007669"/>
    <property type="project" value="TreeGrafter"/>
</dbReference>
<feature type="region of interest" description="Disordered" evidence="5">
    <location>
        <begin position="640"/>
        <end position="710"/>
    </location>
</feature>
<dbReference type="InterPro" id="IPR036034">
    <property type="entry name" value="PDZ_sf"/>
</dbReference>
<feature type="compositionally biased region" description="Low complexity" evidence="5">
    <location>
        <begin position="1055"/>
        <end position="1072"/>
    </location>
</feature>
<dbReference type="InterPro" id="IPR006020">
    <property type="entry name" value="PTB/PI_dom"/>
</dbReference>
<proteinExistence type="predicted"/>
<feature type="compositionally biased region" description="Basic residues" evidence="5">
    <location>
        <begin position="114"/>
        <end position="123"/>
    </location>
</feature>
<feature type="region of interest" description="Disordered" evidence="5">
    <location>
        <begin position="1642"/>
        <end position="1663"/>
    </location>
</feature>
<feature type="compositionally biased region" description="Polar residues" evidence="5">
    <location>
        <begin position="642"/>
        <end position="665"/>
    </location>
</feature>
<dbReference type="OMA" id="HKSEWSK"/>
<dbReference type="PRINTS" id="PR01301">
    <property type="entry name" value="RGSPROTEIN"/>
</dbReference>
<feature type="region of interest" description="Disordered" evidence="5">
    <location>
        <begin position="1239"/>
        <end position="1309"/>
    </location>
</feature>
<evidence type="ECO:0000259" key="6">
    <source>
        <dbReference type="PROSITE" id="PS50106"/>
    </source>
</evidence>
<dbReference type="InParanoid" id="A0A674MN86"/>
<dbReference type="InterPro" id="IPR036305">
    <property type="entry name" value="RGS_sf"/>
</dbReference>
<dbReference type="Gene3D" id="2.30.42.10">
    <property type="match status" value="1"/>
</dbReference>
<feature type="region of interest" description="Disordered" evidence="5">
    <location>
        <begin position="1352"/>
        <end position="1605"/>
    </location>
</feature>
<evidence type="ECO:0000313" key="10">
    <source>
        <dbReference type="Proteomes" id="UP000005226"/>
    </source>
</evidence>
<dbReference type="CDD" id="cd17136">
    <property type="entry name" value="RBD1_RGS12"/>
    <property type="match status" value="1"/>
</dbReference>
<dbReference type="GO" id="GO:0005096">
    <property type="term" value="F:GTPase activator activity"/>
    <property type="evidence" value="ECO:0007669"/>
    <property type="project" value="UniProtKB-KW"/>
</dbReference>
<dbReference type="InterPro" id="IPR003109">
    <property type="entry name" value="GoLoco_motif"/>
</dbReference>
<dbReference type="CDD" id="cd13162">
    <property type="entry name" value="PTB_RGS12"/>
    <property type="match status" value="1"/>
</dbReference>
<feature type="compositionally biased region" description="Polar residues" evidence="5">
    <location>
        <begin position="1478"/>
        <end position="1489"/>
    </location>
</feature>
<dbReference type="InterPro" id="IPR003116">
    <property type="entry name" value="RBD_dom"/>
</dbReference>
<feature type="region of interest" description="Disordered" evidence="5">
    <location>
        <begin position="207"/>
        <end position="250"/>
    </location>
</feature>
<reference evidence="9" key="3">
    <citation type="submission" date="2025-09" db="UniProtKB">
        <authorList>
            <consortium name="Ensembl"/>
        </authorList>
    </citation>
    <scope>IDENTIFICATION</scope>
</reference>
<sequence>MFRQLETSSRRRPCGGNVHQHPPPPACHQQGRIRAVEVARGRTGYGFTLSGQSPCVLSCILKGSPADYVGLHSGDCILSVNDINVSKASHEDVVKLIGRCSGVLKLVIAEGERHRRHHHHHQRSAGSRHNGSTAKAASYLDSCSSEEELDPFYDNGVNNNNNSRSGGGGRGAWYKPKLDPKQLGIDRAEKVVAELQSGGIFNMIFENSSHSSSSSDKDRPGISATSKPRPPSEPDFTPYRKASRSQSNPNLLSEEEMAQVLNDDSVFLDADFHHLHLHQREEQDVDVGDGGDLMLESGEGILTVGMIVGYLGSIELASTGTSLENDSLQAIRCSMRRLRAEQKIHSLVLMKVMHDSVRLCSDRGQVLATYPAEKLAFSACCPDDRRFFGLVTMQATDDLDDGAFGRGREEEGSLRTSCHVFIVDPELCLHQVHSGVSRRFGFECTPDPDTGGCLEFPPSSQPLLQFVSVLYRDMGDSIEGVRARAFNDPDNDAQQNHSTSSNSDSGIGNFLQEEKSNRVLLVDLGGPPNHSSGPRHWESPPSSQQAWSPTLGAAASHPPPPPLRNGQYRHESHVADLPHPLPLTHSDVPGRHSRGVHPHNYSPGKRGGAVGGGLGLGVDQQRWLPVHVLRDWRQQHHRSHFQGLSSDQESYAESTDGWSSANCSTLPPPMNKIPADRYRAPVAPGDHLAAPGESQPPPPSHLHAHGHRLAAQKDEWAKKLFGAGDRGRTGAERGEREKKRGNAKEGEKKGGRFRGLTMGFPPLPQRSSARRSFGRSKRLSLARSLDDLESAAVSDGELNSVELQGCSSDNSLNSNASLPSVQSHRRHTERRVASWAVSFERLLQDPVGIRYFSEFLKKEFSEENILFWQACEFFSHVPENDKKQLSQRAREIYNSFLSSKATTPVNIDSQAQLADDILNAPRPDMFKEQQLQIYNLMKFDSYTRFLKSLLYQECMLAEVESRPLPDPYHIPSSPTSKHSTTGSDRSNLSTPKKEDKKSKSGRSLNDDGRDDSGDRRKGMFFSWSRNRSFGKGPKKRELTDFNYNFSAINGRRESQGSLSSGASLELGTSGSGKTEGDASRGAASAERGGGSAPLRQCNISLPDGSCCSVPLRAGVTIRDLLTGLCEKLCINLAAVDLFLIGGEKPLVLDQDCMTLCSRDLRLEKRTLFRLDLVPINRSVGLKAKPTKPVTEVLRPVVAKYGLHLSDLVARISGELEPLDLGLPISNLDGLRVVLDAAEHAPSKDRQKVVPSTSRSQATTGEDSPSGKAGSARPNEENGKAGPGSDTSRQAFPNHSVSLHKAPEKRKQKKINIDEAEEFFDLISKAQSNRADDQRGLLNKSHLQLPDFLRLSPIASDRAAPPPYDSEPGCSTPHSRNSNNGSFPGGGRRGNDRGGGCGGHLLSASHQSQSLDSALGGDARGGRKVRPPAPPFPSTLSPVRPSPAGQHQPLQDPFRGESVQMPEEDALSDLTLVGEGDINSPSLNYVSPSALQCKRRPQQHAGGRPSSGRDGQRGRGGGGGGGGGCRTPSRPTPPSHPTSTSPAPPLPPPRPPLRSRRKSKSPSSRSARPTPKRALDLDQIGPPAGAGGGRRTQKGSRDLCRSQDSELDSKWEDVTLELRYRGGRMRSAVYQTSDLPSMVTSKRQAEQSEGPAQVGRSKLKATFV</sequence>
<dbReference type="InterPro" id="IPR046995">
    <property type="entry name" value="RGS10/12/14-like"/>
</dbReference>
<dbReference type="PROSITE" id="PS50132">
    <property type="entry name" value="RGS"/>
    <property type="match status" value="1"/>
</dbReference>
<dbReference type="PROSITE" id="PS50106">
    <property type="entry name" value="PDZ"/>
    <property type="match status" value="1"/>
</dbReference>
<dbReference type="GO" id="GO:0008277">
    <property type="term" value="P:regulation of G protein-coupled receptor signaling pathway"/>
    <property type="evidence" value="ECO:0007669"/>
    <property type="project" value="TreeGrafter"/>
</dbReference>
<reference evidence="9 10" key="1">
    <citation type="journal article" date="2011" name="Genome Biol. Evol.">
        <title>Integration of the genetic map and genome assembly of fugu facilitates insights into distinct features of genome evolution in teleosts and mammals.</title>
        <authorList>
            <person name="Kai W."/>
            <person name="Kikuchi K."/>
            <person name="Tohari S."/>
            <person name="Chew A.K."/>
            <person name="Tay A."/>
            <person name="Fujiwara A."/>
            <person name="Hosoya S."/>
            <person name="Suetake H."/>
            <person name="Naruse K."/>
            <person name="Brenner S."/>
            <person name="Suzuki Y."/>
            <person name="Venkatesh B."/>
        </authorList>
    </citation>
    <scope>NUCLEOTIDE SEQUENCE [LARGE SCALE GENOMIC DNA]</scope>
</reference>
<feature type="compositionally biased region" description="Basic and acidic residues" evidence="5">
    <location>
        <begin position="725"/>
        <end position="750"/>
    </location>
</feature>
<reference evidence="9" key="2">
    <citation type="submission" date="2025-08" db="UniProtKB">
        <authorList>
            <consortium name="Ensembl"/>
        </authorList>
    </citation>
    <scope>IDENTIFICATION</scope>
</reference>
<dbReference type="Pfam" id="PF16612">
    <property type="entry name" value="RGS12_usC"/>
    <property type="match status" value="1"/>
</dbReference>
<feature type="region of interest" description="Disordered" evidence="5">
    <location>
        <begin position="963"/>
        <end position="1017"/>
    </location>
</feature>
<dbReference type="Gene3D" id="1.10.196.10">
    <property type="match status" value="1"/>
</dbReference>
<dbReference type="GO" id="GO:0007165">
    <property type="term" value="P:signal transduction"/>
    <property type="evidence" value="ECO:0007669"/>
    <property type="project" value="InterPro"/>
</dbReference>
<dbReference type="SUPFAM" id="SSF50729">
    <property type="entry name" value="PH domain-like"/>
    <property type="match status" value="1"/>
</dbReference>
<dbReference type="Pfam" id="PF02196">
    <property type="entry name" value="RBD"/>
    <property type="match status" value="1"/>
</dbReference>
<keyword evidence="2" id="KW-0343">GTPase activation</keyword>
<feature type="region of interest" description="Disordered" evidence="5">
    <location>
        <begin position="113"/>
        <end position="137"/>
    </location>
</feature>
<dbReference type="SMART" id="SM00228">
    <property type="entry name" value="PDZ"/>
    <property type="match status" value="1"/>
</dbReference>
<evidence type="ECO:0000259" key="8">
    <source>
        <dbReference type="PROSITE" id="PS50898"/>
    </source>
</evidence>
<dbReference type="Proteomes" id="UP000005226">
    <property type="component" value="Chromosome 17"/>
</dbReference>
<feature type="region of interest" description="Disordered" evidence="5">
    <location>
        <begin position="722"/>
        <end position="775"/>
    </location>
</feature>
<dbReference type="CDD" id="cd08742">
    <property type="entry name" value="RGS_RGS12"/>
    <property type="match status" value="1"/>
</dbReference>
<comment type="subcellular location">
    <subcellularLocation>
        <location evidence="1">Cytoplasm</location>
    </subcellularLocation>
</comment>
<feature type="compositionally biased region" description="Polar residues" evidence="5">
    <location>
        <begin position="1249"/>
        <end position="1262"/>
    </location>
</feature>
<feature type="compositionally biased region" description="Polar residues" evidence="5">
    <location>
        <begin position="972"/>
        <end position="990"/>
    </location>
</feature>
<dbReference type="InterPro" id="IPR016137">
    <property type="entry name" value="RGS"/>
</dbReference>
<feature type="compositionally biased region" description="Low complexity" evidence="5">
    <location>
        <begin position="155"/>
        <end position="164"/>
    </location>
</feature>
<dbReference type="GeneTree" id="ENSGT00940000164407"/>
<feature type="compositionally biased region" description="Polar residues" evidence="5">
    <location>
        <begin position="1371"/>
        <end position="1381"/>
    </location>
</feature>
<feature type="compositionally biased region" description="Polar residues" evidence="5">
    <location>
        <begin position="1284"/>
        <end position="1296"/>
    </location>
</feature>
<dbReference type="Pfam" id="PF02188">
    <property type="entry name" value="GoLoco"/>
    <property type="match status" value="1"/>
</dbReference>
<keyword evidence="4" id="KW-0677">Repeat</keyword>
<feature type="compositionally biased region" description="Basic and acidic residues" evidence="5">
    <location>
        <begin position="991"/>
        <end position="1017"/>
    </location>
</feature>
<dbReference type="InterPro" id="IPR011993">
    <property type="entry name" value="PH-like_dom_sf"/>
</dbReference>
<dbReference type="Pfam" id="PF00615">
    <property type="entry name" value="RGS"/>
    <property type="match status" value="1"/>
</dbReference>
<dbReference type="InterPro" id="IPR024066">
    <property type="entry name" value="RGS_subdom1/3"/>
</dbReference>
<feature type="domain" description="RBD" evidence="8">
    <location>
        <begin position="1095"/>
        <end position="1165"/>
    </location>
</feature>
<dbReference type="Ensembl" id="ENSTRUT00000066360.1">
    <property type="protein sequence ID" value="ENSTRUP00000062449.1"/>
    <property type="gene ID" value="ENSTRUG00000004546.3"/>
</dbReference>
<dbReference type="FunCoup" id="A0A674MN86">
    <property type="interactions" value="758"/>
</dbReference>
<dbReference type="InterPro" id="IPR029071">
    <property type="entry name" value="Ubiquitin-like_domsf"/>
</dbReference>
<dbReference type="CDD" id="cd06710">
    <property type="entry name" value="PDZ_RGS12-like"/>
    <property type="match status" value="1"/>
</dbReference>
<dbReference type="PANTHER" id="PTHR45945">
    <property type="entry name" value="REGULATOR OF G-PROTEIN SIGNALING LOCO"/>
    <property type="match status" value="1"/>
</dbReference>
<feature type="region of interest" description="Disordered" evidence="5">
    <location>
        <begin position="1052"/>
        <end position="1091"/>
    </location>
</feature>
<dbReference type="Pfam" id="PF00595">
    <property type="entry name" value="PDZ"/>
    <property type="match status" value="1"/>
</dbReference>
<feature type="compositionally biased region" description="Basic and acidic residues" evidence="5">
    <location>
        <begin position="1594"/>
        <end position="1605"/>
    </location>
</feature>
<feature type="compositionally biased region" description="Polar residues" evidence="5">
    <location>
        <begin position="492"/>
        <end position="506"/>
    </location>
</feature>
<accession>A0A674MN86</accession>
<feature type="domain" description="PDZ" evidence="6">
    <location>
        <begin position="35"/>
        <end position="112"/>
    </location>
</feature>